<keyword evidence="3" id="KW-1185">Reference proteome</keyword>
<dbReference type="Proteomes" id="UP001211065">
    <property type="component" value="Unassembled WGS sequence"/>
</dbReference>
<accession>A0AAD5TZ96</accession>
<dbReference type="EMBL" id="JADGJW010000652">
    <property type="protein sequence ID" value="KAJ3214073.1"/>
    <property type="molecule type" value="Genomic_DNA"/>
</dbReference>
<name>A0AAD5TZ96_9FUNG</name>
<reference evidence="2" key="1">
    <citation type="submission" date="2020-05" db="EMBL/GenBank/DDBJ databases">
        <title>Phylogenomic resolution of chytrid fungi.</title>
        <authorList>
            <person name="Stajich J.E."/>
            <person name="Amses K."/>
            <person name="Simmons R."/>
            <person name="Seto K."/>
            <person name="Myers J."/>
            <person name="Bonds A."/>
            <person name="Quandt C.A."/>
            <person name="Barry K."/>
            <person name="Liu P."/>
            <person name="Grigoriev I."/>
            <person name="Longcore J.E."/>
            <person name="James T.Y."/>
        </authorList>
    </citation>
    <scope>NUCLEOTIDE SEQUENCE</scope>
    <source>
        <strain evidence="2">JEL0476</strain>
    </source>
</reference>
<feature type="chain" id="PRO_5041984650" evidence="1">
    <location>
        <begin position="20"/>
        <end position="123"/>
    </location>
</feature>
<sequence>MKIAIFFLIACLFSFISSAIDEIPCDSFEYKGVEYDAMYSNYDGKYFCSRSKVSKGDVYAAGFFKSKPKLKKCGLHRTWVVKVGIKETTYPACTGDVVSISYHDKTPEDKKLGKFLYPTNVVV</sequence>
<protein>
    <submittedName>
        <fullName evidence="2">Uncharacterized protein</fullName>
    </submittedName>
</protein>
<gene>
    <name evidence="2" type="ORF">HK099_007051</name>
</gene>
<comment type="caution">
    <text evidence="2">The sequence shown here is derived from an EMBL/GenBank/DDBJ whole genome shotgun (WGS) entry which is preliminary data.</text>
</comment>
<evidence type="ECO:0000313" key="3">
    <source>
        <dbReference type="Proteomes" id="UP001211065"/>
    </source>
</evidence>
<feature type="signal peptide" evidence="1">
    <location>
        <begin position="1"/>
        <end position="19"/>
    </location>
</feature>
<evidence type="ECO:0000256" key="1">
    <source>
        <dbReference type="SAM" id="SignalP"/>
    </source>
</evidence>
<keyword evidence="1" id="KW-0732">Signal</keyword>
<dbReference type="AlphaFoldDB" id="A0AAD5TZ96"/>
<proteinExistence type="predicted"/>
<evidence type="ECO:0000313" key="2">
    <source>
        <dbReference type="EMBL" id="KAJ3214073.1"/>
    </source>
</evidence>
<organism evidence="2 3">
    <name type="scientific">Clydaea vesicula</name>
    <dbReference type="NCBI Taxonomy" id="447962"/>
    <lineage>
        <taxon>Eukaryota</taxon>
        <taxon>Fungi</taxon>
        <taxon>Fungi incertae sedis</taxon>
        <taxon>Chytridiomycota</taxon>
        <taxon>Chytridiomycota incertae sedis</taxon>
        <taxon>Chytridiomycetes</taxon>
        <taxon>Lobulomycetales</taxon>
        <taxon>Lobulomycetaceae</taxon>
        <taxon>Clydaea</taxon>
    </lineage>
</organism>